<gene>
    <name evidence="1" type="ORF">GX523_15285</name>
</gene>
<organism evidence="1 2">
    <name type="scientific">Desulfitobacterium dehalogenans</name>
    <dbReference type="NCBI Taxonomy" id="36854"/>
    <lineage>
        <taxon>Bacteria</taxon>
        <taxon>Bacillati</taxon>
        <taxon>Bacillota</taxon>
        <taxon>Clostridia</taxon>
        <taxon>Eubacteriales</taxon>
        <taxon>Desulfitobacteriaceae</taxon>
        <taxon>Desulfitobacterium</taxon>
    </lineage>
</organism>
<evidence type="ECO:0000313" key="2">
    <source>
        <dbReference type="Proteomes" id="UP000553059"/>
    </source>
</evidence>
<proteinExistence type="predicted"/>
<accession>A0A7C7DBJ4</accession>
<protein>
    <submittedName>
        <fullName evidence="1">Uncharacterized protein</fullName>
    </submittedName>
</protein>
<name>A0A7C7DBJ4_9FIRM</name>
<dbReference type="EMBL" id="DUTF01000334">
    <property type="protein sequence ID" value="HHY28078.1"/>
    <property type="molecule type" value="Genomic_DNA"/>
</dbReference>
<reference evidence="1 2" key="1">
    <citation type="journal article" date="2020" name="Biotechnol. Biofuels">
        <title>New insights from the biogas microbiome by comprehensive genome-resolved metagenomics of nearly 1600 species originating from multiple anaerobic digesters.</title>
        <authorList>
            <person name="Campanaro S."/>
            <person name="Treu L."/>
            <person name="Rodriguez-R L.M."/>
            <person name="Kovalovszki A."/>
            <person name="Ziels R.M."/>
            <person name="Maus I."/>
            <person name="Zhu X."/>
            <person name="Kougias P.G."/>
            <person name="Basile A."/>
            <person name="Luo G."/>
            <person name="Schluter A."/>
            <person name="Konstantinidis K.T."/>
            <person name="Angelidaki I."/>
        </authorList>
    </citation>
    <scope>NUCLEOTIDE SEQUENCE [LARGE SCALE GENOMIC DNA]</scope>
    <source>
        <strain evidence="1">AS05jafATM_4</strain>
    </source>
</reference>
<comment type="caution">
    <text evidence="1">The sequence shown here is derived from an EMBL/GenBank/DDBJ whole genome shotgun (WGS) entry which is preliminary data.</text>
</comment>
<sequence>MKELQLTMTASIPKEVLQTWSYEDIEQFVSYQLHQGIDNALESLAGELVKGSGETAVGISRPPSNKIAF</sequence>
<dbReference type="AlphaFoldDB" id="A0A7C7DBJ4"/>
<evidence type="ECO:0000313" key="1">
    <source>
        <dbReference type="EMBL" id="HHY28078.1"/>
    </source>
</evidence>
<dbReference type="Proteomes" id="UP000553059">
    <property type="component" value="Unassembled WGS sequence"/>
</dbReference>